<evidence type="ECO:0000256" key="4">
    <source>
        <dbReference type="ARBA" id="ARBA00022989"/>
    </source>
</evidence>
<keyword evidence="3 6" id="KW-0812">Transmembrane</keyword>
<evidence type="ECO:0000313" key="7">
    <source>
        <dbReference type="EMBL" id="ALO42135.1"/>
    </source>
</evidence>
<dbReference type="AlphaFoldDB" id="A0A0S2K0S5"/>
<dbReference type="OrthoDB" id="9812260at2"/>
<keyword evidence="8" id="KW-1185">Reference proteome</keyword>
<evidence type="ECO:0000256" key="1">
    <source>
        <dbReference type="ARBA" id="ARBA00004651"/>
    </source>
</evidence>
<feature type="transmembrane region" description="Helical" evidence="6">
    <location>
        <begin position="211"/>
        <end position="227"/>
    </location>
</feature>
<evidence type="ECO:0000256" key="5">
    <source>
        <dbReference type="ARBA" id="ARBA00023136"/>
    </source>
</evidence>
<feature type="transmembrane region" description="Helical" evidence="6">
    <location>
        <begin position="84"/>
        <end position="104"/>
    </location>
</feature>
<feature type="transmembrane region" description="Helical" evidence="6">
    <location>
        <begin position="7"/>
        <end position="28"/>
    </location>
</feature>
<feature type="transmembrane region" description="Helical" evidence="6">
    <location>
        <begin position="116"/>
        <end position="138"/>
    </location>
</feature>
<gene>
    <name evidence="7" type="ORF">PP2015_1633</name>
</gene>
<keyword evidence="2" id="KW-1003">Cell membrane</keyword>
<proteinExistence type="predicted"/>
<dbReference type="Pfam" id="PF01943">
    <property type="entry name" value="Polysacc_synt"/>
    <property type="match status" value="1"/>
</dbReference>
<dbReference type="RefSeq" id="WP_058029815.1">
    <property type="nucleotide sequence ID" value="NZ_CP013187.1"/>
</dbReference>
<dbReference type="EMBL" id="CP013187">
    <property type="protein sequence ID" value="ALO42135.1"/>
    <property type="molecule type" value="Genomic_DNA"/>
</dbReference>
<feature type="transmembrane region" description="Helical" evidence="6">
    <location>
        <begin position="145"/>
        <end position="166"/>
    </location>
</feature>
<dbReference type="Proteomes" id="UP000061457">
    <property type="component" value="Chromosome I"/>
</dbReference>
<dbReference type="KEGG" id="pphe:PP2015_1633"/>
<feature type="transmembrane region" description="Helical" evidence="6">
    <location>
        <begin position="288"/>
        <end position="308"/>
    </location>
</feature>
<keyword evidence="5 6" id="KW-0472">Membrane</keyword>
<dbReference type="PATRIC" id="fig|161398.10.peg.1658"/>
<reference evidence="7 8" key="1">
    <citation type="submission" date="2015-11" db="EMBL/GenBank/DDBJ databases">
        <authorList>
            <person name="Zhang Y."/>
            <person name="Guo Z."/>
        </authorList>
    </citation>
    <scope>NUCLEOTIDE SEQUENCE [LARGE SCALE GENOMIC DNA]</scope>
    <source>
        <strain evidence="7 8">KCTC 12086</strain>
    </source>
</reference>
<protein>
    <recommendedName>
        <fullName evidence="9">Polysaccharide biosynthesis protein</fullName>
    </recommendedName>
</protein>
<evidence type="ECO:0000256" key="3">
    <source>
        <dbReference type="ARBA" id="ARBA00022692"/>
    </source>
</evidence>
<comment type="subcellular location">
    <subcellularLocation>
        <location evidence="1">Cell membrane</location>
        <topology evidence="1">Multi-pass membrane protein</topology>
    </subcellularLocation>
</comment>
<feature type="transmembrane region" description="Helical" evidence="6">
    <location>
        <begin position="247"/>
        <end position="268"/>
    </location>
</feature>
<keyword evidence="4 6" id="KW-1133">Transmembrane helix</keyword>
<name>A0A0S2K0S5_9GAMM</name>
<feature type="transmembrane region" description="Helical" evidence="6">
    <location>
        <begin position="378"/>
        <end position="397"/>
    </location>
</feature>
<feature type="transmembrane region" description="Helical" evidence="6">
    <location>
        <begin position="40"/>
        <end position="63"/>
    </location>
</feature>
<organism evidence="7 8">
    <name type="scientific">Pseudoalteromonas phenolica</name>
    <dbReference type="NCBI Taxonomy" id="161398"/>
    <lineage>
        <taxon>Bacteria</taxon>
        <taxon>Pseudomonadati</taxon>
        <taxon>Pseudomonadota</taxon>
        <taxon>Gammaproteobacteria</taxon>
        <taxon>Alteromonadales</taxon>
        <taxon>Pseudoalteromonadaceae</taxon>
        <taxon>Pseudoalteromonas</taxon>
    </lineage>
</organism>
<evidence type="ECO:0000313" key="8">
    <source>
        <dbReference type="Proteomes" id="UP000061457"/>
    </source>
</evidence>
<feature type="transmembrane region" description="Helical" evidence="6">
    <location>
        <begin position="352"/>
        <end position="372"/>
    </location>
</feature>
<dbReference type="GO" id="GO:0005886">
    <property type="term" value="C:plasma membrane"/>
    <property type="evidence" value="ECO:0007669"/>
    <property type="project" value="UniProtKB-SubCell"/>
</dbReference>
<accession>A0A0S2K0S5</accession>
<feature type="transmembrane region" description="Helical" evidence="6">
    <location>
        <begin position="432"/>
        <end position="450"/>
    </location>
</feature>
<dbReference type="InterPro" id="IPR002797">
    <property type="entry name" value="Polysacc_synth"/>
</dbReference>
<sequence length="461" mass="51755">MNKSSNIVYYGLAVLSLKGISLIMMPIVTRYLSVSDYGMLNFLVSIASMLSIILSFGLSELLYRFNDFEDKKRQHIFYKACLKIALFSAGICLTTSVFLVDFVMSVLPTQVSTKALSFLFINLGGSVVLSLPLAILRIHGEAKKYMLVAVSQGVLQAICTVLLLELGMGVDGVMLSGAIVVWLLLALLAFRYKTLLLTKLDSENVLTKEHSYYIFSITLASVFSYGLNGAENWFLVSFEGKETLAVYFIATQFALVASIAFEPFRLWWFPQRFNIYKSNQQKAADIPLYGLAYALVIVITMMTVGPYVIDLLLPKAYEVSKNILPWLCVVFFIKTVSELLNLGCYYKNNASAAPVINGISACLAVVLTYVSLKHFDLYTMLYALILVHAIRALLFLRISQSLVSLSYKYKYLILMFALLMAQTLLVSHHNEIAIIFFIVGTFLVLSFTIYQRKQLLLRLRG</sequence>
<feature type="transmembrane region" description="Helical" evidence="6">
    <location>
        <begin position="409"/>
        <end position="426"/>
    </location>
</feature>
<evidence type="ECO:0000256" key="6">
    <source>
        <dbReference type="SAM" id="Phobius"/>
    </source>
</evidence>
<evidence type="ECO:0000256" key="2">
    <source>
        <dbReference type="ARBA" id="ARBA00022475"/>
    </source>
</evidence>
<feature type="transmembrane region" description="Helical" evidence="6">
    <location>
        <begin position="172"/>
        <end position="190"/>
    </location>
</feature>
<evidence type="ECO:0008006" key="9">
    <source>
        <dbReference type="Google" id="ProtNLM"/>
    </source>
</evidence>
<dbReference type="InterPro" id="IPR050833">
    <property type="entry name" value="Poly_Biosynth_Transport"/>
</dbReference>
<dbReference type="PANTHER" id="PTHR30250">
    <property type="entry name" value="PST FAMILY PREDICTED COLANIC ACID TRANSPORTER"/>
    <property type="match status" value="1"/>
</dbReference>
<dbReference type="STRING" id="161398.PP2015_1633"/>
<feature type="transmembrane region" description="Helical" evidence="6">
    <location>
        <begin position="323"/>
        <end position="340"/>
    </location>
</feature>
<dbReference type="PANTHER" id="PTHR30250:SF11">
    <property type="entry name" value="O-ANTIGEN TRANSPORTER-RELATED"/>
    <property type="match status" value="1"/>
</dbReference>